<keyword evidence="4" id="KW-1185">Reference proteome</keyword>
<dbReference type="InterPro" id="IPR041522">
    <property type="entry name" value="CdaR_GGDEF"/>
</dbReference>
<dbReference type="SMART" id="SM00065">
    <property type="entry name" value="GAF"/>
    <property type="match status" value="1"/>
</dbReference>
<evidence type="ECO:0000313" key="4">
    <source>
        <dbReference type="Proteomes" id="UP000515847"/>
    </source>
</evidence>
<dbReference type="Gene3D" id="1.10.10.2840">
    <property type="entry name" value="PucR C-terminal helix-turn-helix domain"/>
    <property type="match status" value="1"/>
</dbReference>
<evidence type="ECO:0000313" key="3">
    <source>
        <dbReference type="EMBL" id="QNB44880.1"/>
    </source>
</evidence>
<evidence type="ECO:0000259" key="2">
    <source>
        <dbReference type="SMART" id="SM00065"/>
    </source>
</evidence>
<dbReference type="OrthoDB" id="143422at2"/>
<accession>A0A7G6DYH6</accession>
<dbReference type="AlphaFoldDB" id="A0A7G6DYH6"/>
<dbReference type="KEGG" id="tfr:BR63_00160"/>
<dbReference type="Pfam" id="PF13185">
    <property type="entry name" value="GAF_2"/>
    <property type="match status" value="1"/>
</dbReference>
<dbReference type="InterPro" id="IPR025736">
    <property type="entry name" value="PucR_C-HTH_dom"/>
</dbReference>
<evidence type="ECO:0000256" key="1">
    <source>
        <dbReference type="ARBA" id="ARBA00006754"/>
    </source>
</evidence>
<name>A0A7G6DYH6_THEFR</name>
<dbReference type="PANTHER" id="PTHR33744:SF1">
    <property type="entry name" value="DNA-BINDING TRANSCRIPTIONAL ACTIVATOR ADER"/>
    <property type="match status" value="1"/>
</dbReference>
<dbReference type="Pfam" id="PF13556">
    <property type="entry name" value="HTH_30"/>
    <property type="match status" value="1"/>
</dbReference>
<gene>
    <name evidence="3" type="ORF">BR63_00160</name>
</gene>
<dbReference type="SUPFAM" id="SSF55781">
    <property type="entry name" value="GAF domain-like"/>
    <property type="match status" value="1"/>
</dbReference>
<proteinExistence type="inferred from homology"/>
<dbReference type="InterPro" id="IPR042070">
    <property type="entry name" value="PucR_C-HTH_sf"/>
</dbReference>
<feature type="domain" description="GAF" evidence="2">
    <location>
        <begin position="30"/>
        <end position="190"/>
    </location>
</feature>
<dbReference type="Gene3D" id="3.30.450.40">
    <property type="match status" value="2"/>
</dbReference>
<comment type="similarity">
    <text evidence="1">Belongs to the CdaR family.</text>
</comment>
<protein>
    <submittedName>
        <fullName evidence="3">GAF domain-containing protein</fullName>
    </submittedName>
</protein>
<dbReference type="InterPro" id="IPR051448">
    <property type="entry name" value="CdaR-like_regulators"/>
</dbReference>
<dbReference type="PANTHER" id="PTHR33744">
    <property type="entry name" value="CARBOHYDRATE DIACID REGULATOR"/>
    <property type="match status" value="1"/>
</dbReference>
<reference evidence="3 4" key="1">
    <citation type="journal article" date="2019" name="Front. Microbiol.">
        <title>Thermoanaerosceptrum fracticalcis gen. nov. sp. nov., a Novel Fumarate-Fermenting Microorganism From a Deep Fractured Carbonate Aquifer of the US Great Basin.</title>
        <authorList>
            <person name="Hamilton-Brehm S.D."/>
            <person name="Stewart L.E."/>
            <person name="Zavarin M."/>
            <person name="Caldwell M."/>
            <person name="Lawson P.A."/>
            <person name="Onstott T.C."/>
            <person name="Grzymski J."/>
            <person name="Neveux I."/>
            <person name="Lollar B.S."/>
            <person name="Russell C.E."/>
            <person name="Moser D.P."/>
        </authorList>
    </citation>
    <scope>NUCLEOTIDE SEQUENCE [LARGE SCALE GENOMIC DNA]</scope>
    <source>
        <strain evidence="3 4">DRI-13</strain>
    </source>
</reference>
<dbReference type="RefSeq" id="WP_034424479.1">
    <property type="nucleotide sequence ID" value="NZ_CP045798.1"/>
</dbReference>
<sequence>MSEIYTQNQNKVERLEALLKLSELLNSAQDTSYILNALLAECLKYIKGGDAGIIFLYNEEEQLLEVRSYVGFDSEVEKVKLKPDESMTGITFTSRKPLLFSSYEEVQRAVATMEKANREIIKNTYENLFPRIHSTICCPLIFREKCLGVIVVDNFKKESPLNEDDLEFLRVISIQAAIAVNNALNYEKEIQNNRNLQRYNKIIEKQRNEFEYSAVLHNKLTTMVLEGCSAQDIIHELSVLIDRDIIILDLFFNIRNYVLERSVPLKILKRNRASISQKLSNLSSTVYKIPETDYNLFLNPIVVSKDTLGWLGVISRNPLTSEKDKITLERGSTILALELLKINEIQEIEQKLKGDFLDNLILSYDYSYVGKLCRQYGYNTEKEHQIMVLQLMNTSMKKKDGNLYNPEFIYCQKRLNEYLSRALLTCFPNTISIIKGHNIIFILELNKITLSNLTKKSLEKILFNDQVKSILPRSHKTISAGISDGFADIASFKNSYNNAMQALKIGSQLYQGEFIVFYEELEIKKILLNNPPEVLRDFVEKTLGNLLNYSNASRNEFLVTLLTYIKSNGNWSFTKEKLNIHGNTLSYRLKRIEEILGLDLEDYNHRLKVQLALEMMEIM</sequence>
<dbReference type="Proteomes" id="UP000515847">
    <property type="component" value="Chromosome"/>
</dbReference>
<dbReference type="InterPro" id="IPR003018">
    <property type="entry name" value="GAF"/>
</dbReference>
<organism evidence="3 4">
    <name type="scientific">Thermanaerosceptrum fracticalcis</name>
    <dbReference type="NCBI Taxonomy" id="1712410"/>
    <lineage>
        <taxon>Bacteria</taxon>
        <taxon>Bacillati</taxon>
        <taxon>Bacillota</taxon>
        <taxon>Clostridia</taxon>
        <taxon>Eubacteriales</taxon>
        <taxon>Peptococcaceae</taxon>
        <taxon>Thermanaerosceptrum</taxon>
    </lineage>
</organism>
<dbReference type="InterPro" id="IPR029016">
    <property type="entry name" value="GAF-like_dom_sf"/>
</dbReference>
<dbReference type="Pfam" id="PF17853">
    <property type="entry name" value="GGDEF_2"/>
    <property type="match status" value="1"/>
</dbReference>
<dbReference type="EMBL" id="CP045798">
    <property type="protein sequence ID" value="QNB44880.1"/>
    <property type="molecule type" value="Genomic_DNA"/>
</dbReference>